<organism evidence="3 4">
    <name type="scientific">Fischerella muscicola CCMEE 5323</name>
    <dbReference type="NCBI Taxonomy" id="2019572"/>
    <lineage>
        <taxon>Bacteria</taxon>
        <taxon>Bacillati</taxon>
        <taxon>Cyanobacteriota</taxon>
        <taxon>Cyanophyceae</taxon>
        <taxon>Nostocales</taxon>
        <taxon>Hapalosiphonaceae</taxon>
        <taxon>Fischerella</taxon>
    </lineage>
</organism>
<name>A0A2N6JZY8_FISMU</name>
<keyword evidence="2" id="KW-0472">Membrane</keyword>
<keyword evidence="4" id="KW-1185">Reference proteome</keyword>
<feature type="region of interest" description="Disordered" evidence="1">
    <location>
        <begin position="59"/>
        <end position="86"/>
    </location>
</feature>
<evidence type="ECO:0000313" key="4">
    <source>
        <dbReference type="Proteomes" id="UP000235036"/>
    </source>
</evidence>
<evidence type="ECO:0000256" key="2">
    <source>
        <dbReference type="SAM" id="Phobius"/>
    </source>
</evidence>
<accession>A0A2N6JZY8</accession>
<dbReference type="EMBL" id="NRQW01000425">
    <property type="protein sequence ID" value="PLZ87080.1"/>
    <property type="molecule type" value="Genomic_DNA"/>
</dbReference>
<keyword evidence="2" id="KW-1133">Transmembrane helix</keyword>
<comment type="caution">
    <text evidence="3">The sequence shown here is derived from an EMBL/GenBank/DDBJ whole genome shotgun (WGS) entry which is preliminary data.</text>
</comment>
<feature type="transmembrane region" description="Helical" evidence="2">
    <location>
        <begin position="29"/>
        <end position="49"/>
    </location>
</feature>
<feature type="compositionally biased region" description="Polar residues" evidence="1">
    <location>
        <begin position="70"/>
        <end position="86"/>
    </location>
</feature>
<keyword evidence="2" id="KW-0812">Transmembrane</keyword>
<evidence type="ECO:0000313" key="3">
    <source>
        <dbReference type="EMBL" id="PLZ87080.1"/>
    </source>
</evidence>
<protein>
    <submittedName>
        <fullName evidence="3">Uncharacterized protein</fullName>
    </submittedName>
</protein>
<sequence length="86" mass="9569">MAEFLLILLNLYFFGKGTGRKMIYGKMPMMIFILASGYLFTIYLLLALAKRTGNKTTPSNVALNHKGNHTQEVSVTPNVTEASSLR</sequence>
<gene>
    <name evidence="3" type="ORF">CEN44_18435</name>
</gene>
<evidence type="ECO:0000256" key="1">
    <source>
        <dbReference type="SAM" id="MobiDB-lite"/>
    </source>
</evidence>
<proteinExistence type="predicted"/>
<dbReference type="Proteomes" id="UP000235036">
    <property type="component" value="Unassembled WGS sequence"/>
</dbReference>
<reference evidence="3 4" key="1">
    <citation type="submission" date="2017-08" db="EMBL/GenBank/DDBJ databases">
        <title>Genomes of Fischerella (Mastigocladus) sp. strains.</title>
        <authorList>
            <person name="Miller S.R."/>
        </authorList>
    </citation>
    <scope>NUCLEOTIDE SEQUENCE [LARGE SCALE GENOMIC DNA]</scope>
    <source>
        <strain evidence="3 4">CCMEE 5323</strain>
    </source>
</reference>
<dbReference type="AlphaFoldDB" id="A0A2N6JZY8"/>